<dbReference type="InterPro" id="IPR001736">
    <property type="entry name" value="PLipase_D/transphosphatidylase"/>
</dbReference>
<comment type="caution">
    <text evidence="8">The sequence shown here is derived from an EMBL/GenBank/DDBJ whole genome shotgun (WGS) entry which is preliminary data.</text>
</comment>
<evidence type="ECO:0000313" key="8">
    <source>
        <dbReference type="EMBL" id="KAK0498699.1"/>
    </source>
</evidence>
<sequence length="168" mass="19309">MLDDKTRLADELWEDSEEEELSTYVLELLYIHSKLMIVDDTRVIICIFHHMGSANINDRSQKGDSDSEIALVVEDTDIVKSTMNGKRVMVSRFATSLRRKLFREHLGLIEPQWPHQRSKEPDSFMHPAPHPNDNEFNLREDNLVADPISDETLALWDGAAKKQLHTVG</sequence>
<proteinExistence type="predicted"/>
<evidence type="ECO:0000256" key="5">
    <source>
        <dbReference type="ARBA" id="ARBA00023098"/>
    </source>
</evidence>
<dbReference type="Gene3D" id="3.30.870.10">
    <property type="entry name" value="Endonuclease Chain A"/>
    <property type="match status" value="1"/>
</dbReference>
<dbReference type="GO" id="GO:0009395">
    <property type="term" value="P:phospholipid catabolic process"/>
    <property type="evidence" value="ECO:0007669"/>
    <property type="project" value="TreeGrafter"/>
</dbReference>
<dbReference type="Pfam" id="PF13091">
    <property type="entry name" value="PLDc_2"/>
    <property type="match status" value="1"/>
</dbReference>
<keyword evidence="3" id="KW-0378">Hydrolase</keyword>
<organism evidence="8 9">
    <name type="scientific">Armillaria luteobubalina</name>
    <dbReference type="NCBI Taxonomy" id="153913"/>
    <lineage>
        <taxon>Eukaryota</taxon>
        <taxon>Fungi</taxon>
        <taxon>Dikarya</taxon>
        <taxon>Basidiomycota</taxon>
        <taxon>Agaricomycotina</taxon>
        <taxon>Agaricomycetes</taxon>
        <taxon>Agaricomycetidae</taxon>
        <taxon>Agaricales</taxon>
        <taxon>Marasmiineae</taxon>
        <taxon>Physalacriaceae</taxon>
        <taxon>Armillaria</taxon>
    </lineage>
</organism>
<dbReference type="EC" id="3.1.4.4" evidence="1"/>
<dbReference type="Proteomes" id="UP001175228">
    <property type="component" value="Unassembled WGS sequence"/>
</dbReference>
<dbReference type="EMBL" id="JAUEPU010000010">
    <property type="protein sequence ID" value="KAK0498699.1"/>
    <property type="molecule type" value="Genomic_DNA"/>
</dbReference>
<accession>A0AA39QAD5</accession>
<feature type="domain" description="PLD phosphodiesterase" evidence="7">
    <location>
        <begin position="27"/>
        <end position="60"/>
    </location>
</feature>
<dbReference type="SMART" id="SM00155">
    <property type="entry name" value="PLDc"/>
    <property type="match status" value="1"/>
</dbReference>
<reference evidence="8" key="1">
    <citation type="submission" date="2023-06" db="EMBL/GenBank/DDBJ databases">
        <authorList>
            <consortium name="Lawrence Berkeley National Laboratory"/>
            <person name="Ahrendt S."/>
            <person name="Sahu N."/>
            <person name="Indic B."/>
            <person name="Wong-Bajracharya J."/>
            <person name="Merenyi Z."/>
            <person name="Ke H.-M."/>
            <person name="Monk M."/>
            <person name="Kocsube S."/>
            <person name="Drula E."/>
            <person name="Lipzen A."/>
            <person name="Balint B."/>
            <person name="Henrissat B."/>
            <person name="Andreopoulos B."/>
            <person name="Martin F.M."/>
            <person name="Harder C.B."/>
            <person name="Rigling D."/>
            <person name="Ford K.L."/>
            <person name="Foster G.D."/>
            <person name="Pangilinan J."/>
            <person name="Papanicolaou A."/>
            <person name="Barry K."/>
            <person name="LaButti K."/>
            <person name="Viragh M."/>
            <person name="Koriabine M."/>
            <person name="Yan M."/>
            <person name="Riley R."/>
            <person name="Champramary S."/>
            <person name="Plett K.L."/>
            <person name="Tsai I.J."/>
            <person name="Slot J."/>
            <person name="Sipos G."/>
            <person name="Plett J."/>
            <person name="Nagy L.G."/>
            <person name="Grigoriev I.V."/>
        </authorList>
    </citation>
    <scope>NUCLEOTIDE SEQUENCE</scope>
    <source>
        <strain evidence="8">HWK02</strain>
    </source>
</reference>
<dbReference type="GO" id="GO:0004630">
    <property type="term" value="F:phospholipase D activity"/>
    <property type="evidence" value="ECO:0007669"/>
    <property type="project" value="UniProtKB-EC"/>
</dbReference>
<dbReference type="InterPro" id="IPR025202">
    <property type="entry name" value="PLD-like_dom"/>
</dbReference>
<dbReference type="AlphaFoldDB" id="A0AA39QAD5"/>
<evidence type="ECO:0000256" key="6">
    <source>
        <dbReference type="SAM" id="MobiDB-lite"/>
    </source>
</evidence>
<keyword evidence="5" id="KW-0443">Lipid metabolism</keyword>
<evidence type="ECO:0000256" key="3">
    <source>
        <dbReference type="ARBA" id="ARBA00022801"/>
    </source>
</evidence>
<feature type="region of interest" description="Disordered" evidence="6">
    <location>
        <begin position="114"/>
        <end position="135"/>
    </location>
</feature>
<evidence type="ECO:0000256" key="1">
    <source>
        <dbReference type="ARBA" id="ARBA00012027"/>
    </source>
</evidence>
<keyword evidence="2" id="KW-0677">Repeat</keyword>
<evidence type="ECO:0000313" key="9">
    <source>
        <dbReference type="Proteomes" id="UP001175228"/>
    </source>
</evidence>
<protein>
    <recommendedName>
        <fullName evidence="1">phospholipase D</fullName>
        <ecNumber evidence="1">3.1.4.4</ecNumber>
    </recommendedName>
</protein>
<name>A0AA39QAD5_9AGAR</name>
<keyword evidence="9" id="KW-1185">Reference proteome</keyword>
<evidence type="ECO:0000256" key="4">
    <source>
        <dbReference type="ARBA" id="ARBA00022963"/>
    </source>
</evidence>
<dbReference type="PANTHER" id="PTHR18896">
    <property type="entry name" value="PHOSPHOLIPASE D"/>
    <property type="match status" value="1"/>
</dbReference>
<evidence type="ECO:0000256" key="2">
    <source>
        <dbReference type="ARBA" id="ARBA00022737"/>
    </source>
</evidence>
<evidence type="ECO:0000259" key="7">
    <source>
        <dbReference type="PROSITE" id="PS50035"/>
    </source>
</evidence>
<dbReference type="PROSITE" id="PS50035">
    <property type="entry name" value="PLD"/>
    <property type="match status" value="1"/>
</dbReference>
<keyword evidence="4" id="KW-0442">Lipid degradation</keyword>
<gene>
    <name evidence="8" type="ORF">EDD18DRAFT_1070996</name>
</gene>
<dbReference type="SUPFAM" id="SSF56024">
    <property type="entry name" value="Phospholipase D/nuclease"/>
    <property type="match status" value="1"/>
</dbReference>
<dbReference type="InterPro" id="IPR015679">
    <property type="entry name" value="PLipase_D_fam"/>
</dbReference>
<dbReference type="PANTHER" id="PTHR18896:SF186">
    <property type="entry name" value="PHOSPHOLIPASE D"/>
    <property type="match status" value="1"/>
</dbReference>